<dbReference type="OrthoDB" id="9985637at2759"/>
<dbReference type="PANTHER" id="PTHR10779">
    <property type="entry name" value="DYNEIN LIGHT CHAIN ROADBLOCK"/>
    <property type="match status" value="1"/>
</dbReference>
<dbReference type="EMBL" id="CAJNOM010000016">
    <property type="protein sequence ID" value="CAF0800960.1"/>
    <property type="molecule type" value="Genomic_DNA"/>
</dbReference>
<dbReference type="Gene3D" id="3.30.450.30">
    <property type="entry name" value="Dynein light chain 2a, cytoplasmic"/>
    <property type="match status" value="1"/>
</dbReference>
<dbReference type="Pfam" id="PF03259">
    <property type="entry name" value="Robl_LC7"/>
    <property type="match status" value="1"/>
</dbReference>
<evidence type="ECO:0000313" key="5">
    <source>
        <dbReference type="Proteomes" id="UP000663832"/>
    </source>
</evidence>
<evidence type="ECO:0000256" key="1">
    <source>
        <dbReference type="ARBA" id="ARBA00007191"/>
    </source>
</evidence>
<dbReference type="InterPro" id="IPR004942">
    <property type="entry name" value="Roadblock/LAMTOR2_dom"/>
</dbReference>
<reference evidence="3" key="1">
    <citation type="submission" date="2021-02" db="EMBL/GenBank/DDBJ databases">
        <authorList>
            <person name="Nowell W R."/>
        </authorList>
    </citation>
    <scope>NUCLEOTIDE SEQUENCE</scope>
</reference>
<dbReference type="AlphaFoldDB" id="A0A813SWZ0"/>
<dbReference type="EMBL" id="CAJNOI010000027">
    <property type="protein sequence ID" value="CAF0867821.1"/>
    <property type="molecule type" value="Genomic_DNA"/>
</dbReference>
<evidence type="ECO:0000313" key="3">
    <source>
        <dbReference type="EMBL" id="CAF0800960.1"/>
    </source>
</evidence>
<proteinExistence type="inferred from homology"/>
<sequence length="120" mass="13384">MDNSAGLSSTEEATLKRLSTYRGVEGLILTNEEGQLHYTSLDNNVTFLITPKLLAFAEMARSAIRDVCPTDNLISLRLRTQSKEVMVVAPKEGIRIIAIQKINIPSQTIPTDKKEYTDNF</sequence>
<accession>A0A813SWZ0</accession>
<dbReference type="SUPFAM" id="SSF103196">
    <property type="entry name" value="Roadblock/LC7 domain"/>
    <property type="match status" value="1"/>
</dbReference>
<organism evidence="3 5">
    <name type="scientific">Adineta steineri</name>
    <dbReference type="NCBI Taxonomy" id="433720"/>
    <lineage>
        <taxon>Eukaryota</taxon>
        <taxon>Metazoa</taxon>
        <taxon>Spiralia</taxon>
        <taxon>Gnathifera</taxon>
        <taxon>Rotifera</taxon>
        <taxon>Eurotatoria</taxon>
        <taxon>Bdelloidea</taxon>
        <taxon>Adinetida</taxon>
        <taxon>Adinetidae</taxon>
        <taxon>Adineta</taxon>
    </lineage>
</organism>
<comment type="caution">
    <text evidence="3">The sequence shown here is derived from an EMBL/GenBank/DDBJ whole genome shotgun (WGS) entry which is preliminary data.</text>
</comment>
<dbReference type="Proteomes" id="UP000663832">
    <property type="component" value="Unassembled WGS sequence"/>
</dbReference>
<evidence type="ECO:0000313" key="4">
    <source>
        <dbReference type="EMBL" id="CAF0867821.1"/>
    </source>
</evidence>
<feature type="domain" description="Roadblock/LAMTOR2" evidence="2">
    <location>
        <begin position="12"/>
        <end position="94"/>
    </location>
</feature>
<comment type="similarity">
    <text evidence="1">Belongs to the GAMAD family.</text>
</comment>
<evidence type="ECO:0000259" key="2">
    <source>
        <dbReference type="Pfam" id="PF03259"/>
    </source>
</evidence>
<protein>
    <recommendedName>
        <fullName evidence="2">Roadblock/LAMTOR2 domain-containing protein</fullName>
    </recommendedName>
</protein>
<gene>
    <name evidence="4" type="ORF">BJG266_LOCUS8734</name>
    <name evidence="3" type="ORF">QVE165_LOCUS4214</name>
</gene>
<dbReference type="Proteomes" id="UP000663877">
    <property type="component" value="Unassembled WGS sequence"/>
</dbReference>
<name>A0A813SWZ0_9BILA</name>
<keyword evidence="5" id="KW-1185">Reference proteome</keyword>